<reference evidence="3" key="2">
    <citation type="submission" date="2019-10" db="EMBL/GenBank/DDBJ databases">
        <title>A de novo genome assembly of a pear dwarfing rootstock.</title>
        <authorList>
            <person name="Wang F."/>
            <person name="Wang J."/>
            <person name="Li S."/>
            <person name="Zhang Y."/>
            <person name="Fang M."/>
            <person name="Ma L."/>
            <person name="Zhao Y."/>
            <person name="Jiang S."/>
        </authorList>
    </citation>
    <scope>NUCLEOTIDE SEQUENCE [LARGE SCALE GENOMIC DNA]</scope>
</reference>
<reference evidence="2 3" key="3">
    <citation type="submission" date="2019-11" db="EMBL/GenBank/DDBJ databases">
        <title>A de novo genome assembly of a pear dwarfing rootstock.</title>
        <authorList>
            <person name="Wang F."/>
            <person name="Wang J."/>
            <person name="Li S."/>
            <person name="Zhang Y."/>
            <person name="Fang M."/>
            <person name="Ma L."/>
            <person name="Zhao Y."/>
            <person name="Jiang S."/>
        </authorList>
    </citation>
    <scope>NUCLEOTIDE SEQUENCE [LARGE SCALE GENOMIC DNA]</scope>
    <source>
        <strain evidence="2">S2</strain>
        <tissue evidence="2">Leaf</tissue>
    </source>
</reference>
<dbReference type="Pfam" id="PF05514">
    <property type="entry name" value="HR_lesion"/>
    <property type="match status" value="1"/>
</dbReference>
<evidence type="ECO:0000313" key="3">
    <source>
        <dbReference type="Proteomes" id="UP000327157"/>
    </source>
</evidence>
<feature type="transmembrane region" description="Helical" evidence="1">
    <location>
        <begin position="81"/>
        <end position="101"/>
    </location>
</feature>
<name>A0A5N5FKQ6_9ROSA</name>
<keyword evidence="1" id="KW-0472">Membrane</keyword>
<reference evidence="2 3" key="1">
    <citation type="submission" date="2019-09" db="EMBL/GenBank/DDBJ databases">
        <authorList>
            <person name="Ou C."/>
        </authorList>
    </citation>
    <scope>NUCLEOTIDE SEQUENCE [LARGE SCALE GENOMIC DNA]</scope>
    <source>
        <strain evidence="2">S2</strain>
        <tissue evidence="2">Leaf</tissue>
    </source>
</reference>
<keyword evidence="3" id="KW-1185">Reference proteome</keyword>
<gene>
    <name evidence="2" type="ORF">D8674_003266</name>
</gene>
<feature type="transmembrane region" description="Helical" evidence="1">
    <location>
        <begin position="54"/>
        <end position="74"/>
    </location>
</feature>
<accession>A0A5N5FKQ6</accession>
<dbReference type="InterPro" id="IPR008637">
    <property type="entry name" value="HR_lesion"/>
</dbReference>
<dbReference type="AlphaFoldDB" id="A0A5N5FKQ6"/>
<protein>
    <submittedName>
        <fullName evidence="2">Uncharacterized protein</fullName>
    </submittedName>
</protein>
<dbReference type="Proteomes" id="UP000327157">
    <property type="component" value="Chromosome 10"/>
</dbReference>
<dbReference type="PANTHER" id="PTHR31474">
    <property type="entry name" value="HR-LIKE LESION-INDUCER"/>
    <property type="match status" value="1"/>
</dbReference>
<dbReference type="EMBL" id="SMOL01000695">
    <property type="protein sequence ID" value="KAB2602261.1"/>
    <property type="molecule type" value="Genomic_DNA"/>
</dbReference>
<dbReference type="PANTHER" id="PTHR31474:SF9">
    <property type="entry name" value="HR-LIKE LESION-INDUCING PROTEIN-LIKE PROTEIN"/>
    <property type="match status" value="1"/>
</dbReference>
<dbReference type="OrthoDB" id="529675at2759"/>
<keyword evidence="1" id="KW-1133">Transmembrane helix</keyword>
<evidence type="ECO:0000313" key="2">
    <source>
        <dbReference type="EMBL" id="KAB2602261.1"/>
    </source>
</evidence>
<comment type="caution">
    <text evidence="2">The sequence shown here is derived from an EMBL/GenBank/DDBJ whole genome shotgun (WGS) entry which is preliminary data.</text>
</comment>
<keyword evidence="1" id="KW-0812">Transmembrane</keyword>
<sequence>MAIVSWSGKPTPSFVYNEYDLDGGPAAKALGPKSDVFTNCVHARFGIELPEIEIVHLVVATIALKGNGGTLFIFGSSLRAYLLFAMCSVLLFHVLSFFGAASASDDCHSCLYDFYNYDNKDKEFKQLFIKFTHVLVFQILTLNYHQSHSLLFFVGVKNSIPRRQTKKVQKTKTVLAQQLGSNFVVYVNLYLKLMGHILF</sequence>
<organism evidence="2 3">
    <name type="scientific">Pyrus ussuriensis x Pyrus communis</name>
    <dbReference type="NCBI Taxonomy" id="2448454"/>
    <lineage>
        <taxon>Eukaryota</taxon>
        <taxon>Viridiplantae</taxon>
        <taxon>Streptophyta</taxon>
        <taxon>Embryophyta</taxon>
        <taxon>Tracheophyta</taxon>
        <taxon>Spermatophyta</taxon>
        <taxon>Magnoliopsida</taxon>
        <taxon>eudicotyledons</taxon>
        <taxon>Gunneridae</taxon>
        <taxon>Pentapetalae</taxon>
        <taxon>rosids</taxon>
        <taxon>fabids</taxon>
        <taxon>Rosales</taxon>
        <taxon>Rosaceae</taxon>
        <taxon>Amygdaloideae</taxon>
        <taxon>Maleae</taxon>
        <taxon>Pyrus</taxon>
    </lineage>
</organism>
<proteinExistence type="predicted"/>
<evidence type="ECO:0000256" key="1">
    <source>
        <dbReference type="SAM" id="Phobius"/>
    </source>
</evidence>